<name>U9SK34_RHIID</name>
<dbReference type="EMBL" id="KI301240">
    <property type="protein sequence ID" value="ERZ95451.1"/>
    <property type="molecule type" value="Genomic_DNA"/>
</dbReference>
<evidence type="ECO:0000313" key="1">
    <source>
        <dbReference type="EMBL" id="ERZ95451.1"/>
    </source>
</evidence>
<dbReference type="HOGENOM" id="CLU_2528632_0_0_1"/>
<sequence length="84" mass="9623">MNDLSEFDQENVRNLIINIQRKDCQKIPDLKDLYDLTKSLIGGLKKNEVCLELEVGFINLSLGLSITDLRVNLSLDISLKYQQI</sequence>
<dbReference type="AlphaFoldDB" id="U9SK34"/>
<gene>
    <name evidence="1" type="ORF">GLOINDRAFT_13618</name>
</gene>
<organism evidence="1">
    <name type="scientific">Rhizophagus irregularis (strain DAOM 181602 / DAOM 197198 / MUCL 43194)</name>
    <name type="common">Arbuscular mycorrhizal fungus</name>
    <name type="synonym">Glomus intraradices</name>
    <dbReference type="NCBI Taxonomy" id="747089"/>
    <lineage>
        <taxon>Eukaryota</taxon>
        <taxon>Fungi</taxon>
        <taxon>Fungi incertae sedis</taxon>
        <taxon>Mucoromycota</taxon>
        <taxon>Glomeromycotina</taxon>
        <taxon>Glomeromycetes</taxon>
        <taxon>Glomerales</taxon>
        <taxon>Glomeraceae</taxon>
        <taxon>Rhizophagus</taxon>
    </lineage>
</organism>
<reference evidence="1" key="1">
    <citation type="submission" date="2013-07" db="EMBL/GenBank/DDBJ databases">
        <title>The genome of an arbuscular mycorrhizal fungus provides insights into the evolution of the oldest plant symbiosis.</title>
        <authorList>
            <consortium name="DOE Joint Genome Institute"/>
            <person name="Tisserant E."/>
            <person name="Malbreil M."/>
            <person name="Kuo A."/>
            <person name="Kohler A."/>
            <person name="Symeonidi A."/>
            <person name="Balestrini R."/>
            <person name="Charron P."/>
            <person name="Duensing N."/>
            <person name="Frei-dit-Frey N."/>
            <person name="Gianinazzi-Pearson V."/>
            <person name="Gilbert B."/>
            <person name="Handa Y."/>
            <person name="Hijri M."/>
            <person name="Kaul R."/>
            <person name="Kawaguchi M."/>
            <person name="Krajinski F."/>
            <person name="Lammers P."/>
            <person name="Lapierre D."/>
            <person name="Masclaux F.G."/>
            <person name="Murat C."/>
            <person name="Morin E."/>
            <person name="Ndikumana S."/>
            <person name="Pagni M."/>
            <person name="Petitpierre D."/>
            <person name="Requena N."/>
            <person name="Rosikiewicz P."/>
            <person name="Riley R."/>
            <person name="Saito K."/>
            <person name="San Clemente H."/>
            <person name="Shapiro H."/>
            <person name="van Tuinen D."/>
            <person name="Becard G."/>
            <person name="Bonfante P."/>
            <person name="Paszkowski U."/>
            <person name="Shachar-Hill Y."/>
            <person name="Young J.P."/>
            <person name="Sanders I.R."/>
            <person name="Henrissat B."/>
            <person name="Rensing S.A."/>
            <person name="Grigoriev I.V."/>
            <person name="Corradi N."/>
            <person name="Roux C."/>
            <person name="Martin F."/>
        </authorList>
    </citation>
    <scope>NUCLEOTIDE SEQUENCE</scope>
    <source>
        <strain evidence="1">DAOM 197198</strain>
    </source>
</reference>
<proteinExistence type="predicted"/>
<accession>U9SK34</accession>
<protein>
    <submittedName>
        <fullName evidence="1">Uncharacterized protein</fullName>
    </submittedName>
</protein>